<keyword evidence="3" id="KW-1185">Reference proteome</keyword>
<gene>
    <name evidence="2" type="ORF">ACFSC3_10180</name>
</gene>
<proteinExistence type="predicted"/>
<sequence length="121" mass="12753">MIRPALIALLLAAAPALARDDVVPAATPNGAPVSCISTVGLRSQVRSDSVIDFTAGSRTYRNTLPQSCPGLGFDRRFAYSLTTPRLCDVDIITVLQDPGLSPGASCGLGKFQPVTLARRVR</sequence>
<feature type="signal peptide" evidence="1">
    <location>
        <begin position="1"/>
        <end position="18"/>
    </location>
</feature>
<name>A0ABW4NDQ2_9SPHN</name>
<comment type="caution">
    <text evidence="2">The sequence shown here is derived from an EMBL/GenBank/DDBJ whole genome shotgun (WGS) entry which is preliminary data.</text>
</comment>
<dbReference type="EMBL" id="JBHUFC010000003">
    <property type="protein sequence ID" value="MFD1787941.1"/>
    <property type="molecule type" value="Genomic_DNA"/>
</dbReference>
<evidence type="ECO:0000313" key="3">
    <source>
        <dbReference type="Proteomes" id="UP001597283"/>
    </source>
</evidence>
<dbReference type="Proteomes" id="UP001597283">
    <property type="component" value="Unassembled WGS sequence"/>
</dbReference>
<keyword evidence="1" id="KW-0732">Signal</keyword>
<reference evidence="3" key="1">
    <citation type="journal article" date="2019" name="Int. J. Syst. Evol. Microbiol.">
        <title>The Global Catalogue of Microorganisms (GCM) 10K type strain sequencing project: providing services to taxonomists for standard genome sequencing and annotation.</title>
        <authorList>
            <consortium name="The Broad Institute Genomics Platform"/>
            <consortium name="The Broad Institute Genome Sequencing Center for Infectious Disease"/>
            <person name="Wu L."/>
            <person name="Ma J."/>
        </authorList>
    </citation>
    <scope>NUCLEOTIDE SEQUENCE [LARGE SCALE GENOMIC DNA]</scope>
    <source>
        <strain evidence="3">Q85</strain>
    </source>
</reference>
<evidence type="ECO:0000313" key="2">
    <source>
        <dbReference type="EMBL" id="MFD1787941.1"/>
    </source>
</evidence>
<organism evidence="2 3">
    <name type="scientific">Sphingomonas floccifaciens</name>
    <dbReference type="NCBI Taxonomy" id="1844115"/>
    <lineage>
        <taxon>Bacteria</taxon>
        <taxon>Pseudomonadati</taxon>
        <taxon>Pseudomonadota</taxon>
        <taxon>Alphaproteobacteria</taxon>
        <taxon>Sphingomonadales</taxon>
        <taxon>Sphingomonadaceae</taxon>
        <taxon>Sphingomonas</taxon>
    </lineage>
</organism>
<protein>
    <submittedName>
        <fullName evidence="2">Uncharacterized protein</fullName>
    </submittedName>
</protein>
<evidence type="ECO:0000256" key="1">
    <source>
        <dbReference type="SAM" id="SignalP"/>
    </source>
</evidence>
<accession>A0ABW4NDQ2</accession>
<feature type="chain" id="PRO_5046440465" evidence="1">
    <location>
        <begin position="19"/>
        <end position="121"/>
    </location>
</feature>
<dbReference type="RefSeq" id="WP_380940299.1">
    <property type="nucleotide sequence ID" value="NZ_JBHUFC010000003.1"/>
</dbReference>